<gene>
    <name evidence="2" type="ORF">OM960_20430</name>
</gene>
<comment type="caution">
    <text evidence="2">The sequence shown here is derived from an EMBL/GenBank/DDBJ whole genome shotgun (WGS) entry which is preliminary data.</text>
</comment>
<feature type="transmembrane region" description="Helical" evidence="1">
    <location>
        <begin position="133"/>
        <end position="163"/>
    </location>
</feature>
<evidence type="ECO:0000256" key="1">
    <source>
        <dbReference type="SAM" id="Phobius"/>
    </source>
</evidence>
<keyword evidence="1" id="KW-0472">Membrane</keyword>
<evidence type="ECO:0000313" key="3">
    <source>
        <dbReference type="Proteomes" id="UP001207582"/>
    </source>
</evidence>
<keyword evidence="1" id="KW-1133">Transmembrane helix</keyword>
<dbReference type="PANTHER" id="PTHR41795">
    <property type="entry name" value="EXOPOLYSACCHARIDE SYNTHESIS PROTEIN"/>
    <property type="match status" value="1"/>
</dbReference>
<dbReference type="PANTHER" id="PTHR41795:SF1">
    <property type="entry name" value="EXOPOLYSACCHARIDE SYNTHESIS PROTEIN"/>
    <property type="match status" value="1"/>
</dbReference>
<accession>A0ABT3J879</accession>
<sequence length="205" mass="21831">MRYSADDQRRLSGMLEAIAAEPDRARVSIGDLVLSLGTQAHGALLLIFAAVNLIPMPPGSSALLAVPLVILTFRLAFGHGPWLPAPILRWSVSHATYARLLARALPHLRRAERMVRPRGAHLFSGAPFRVFRLLLAALAITVLVPLPFSAMLPSFAICLIAIGILERDIAWATAGVAAGLLSLAVVGGVIFGLLRAAALLFGHPF</sequence>
<keyword evidence="3" id="KW-1185">Reference proteome</keyword>
<feature type="transmembrane region" description="Helical" evidence="1">
    <location>
        <begin position="32"/>
        <end position="54"/>
    </location>
</feature>
<dbReference type="PIRSF" id="PIRSF033239">
    <property type="entry name" value="ExoD"/>
    <property type="match status" value="1"/>
</dbReference>
<dbReference type="EMBL" id="JAPDOG010000027">
    <property type="protein sequence ID" value="MCW3783904.1"/>
    <property type="molecule type" value="Genomic_DNA"/>
</dbReference>
<name>A0ABT3J879_9RHOB</name>
<organism evidence="2 3">
    <name type="scientific">Defluviimonas salinarum</name>
    <dbReference type="NCBI Taxonomy" id="2992147"/>
    <lineage>
        <taxon>Bacteria</taxon>
        <taxon>Pseudomonadati</taxon>
        <taxon>Pseudomonadota</taxon>
        <taxon>Alphaproteobacteria</taxon>
        <taxon>Rhodobacterales</taxon>
        <taxon>Paracoccaceae</taxon>
        <taxon>Albidovulum</taxon>
    </lineage>
</organism>
<dbReference type="InterPro" id="IPR010331">
    <property type="entry name" value="ExoD"/>
</dbReference>
<dbReference type="Pfam" id="PF06055">
    <property type="entry name" value="ExoD"/>
    <property type="match status" value="1"/>
</dbReference>
<keyword evidence="1" id="KW-0812">Transmembrane</keyword>
<feature type="transmembrane region" description="Helical" evidence="1">
    <location>
        <begin position="169"/>
        <end position="194"/>
    </location>
</feature>
<dbReference type="Proteomes" id="UP001207582">
    <property type="component" value="Unassembled WGS sequence"/>
</dbReference>
<reference evidence="2 3" key="1">
    <citation type="submission" date="2022-10" db="EMBL/GenBank/DDBJ databases">
        <title>Defluviimonas sp. CAU 1641 isolated from mud.</title>
        <authorList>
            <person name="Kim W."/>
        </authorList>
    </citation>
    <scope>NUCLEOTIDE SEQUENCE [LARGE SCALE GENOMIC DNA]</scope>
    <source>
        <strain evidence="2 3">CAU 1641</strain>
    </source>
</reference>
<proteinExistence type="predicted"/>
<dbReference type="RefSeq" id="WP_264773283.1">
    <property type="nucleotide sequence ID" value="NZ_JAPDOG010000027.1"/>
</dbReference>
<protein>
    <submittedName>
        <fullName evidence="2">Exopolysaccharide biosynthesis protein</fullName>
    </submittedName>
</protein>
<evidence type="ECO:0000313" key="2">
    <source>
        <dbReference type="EMBL" id="MCW3783904.1"/>
    </source>
</evidence>